<keyword evidence="2" id="KW-0805">Transcription regulation</keyword>
<sequence length="438" mass="48407">MTASANSTKFTNGDKTSNNKSTTAETRRASKPLMEKRRRARINQSLAILKSLIVDNQRVEGSQGSQKRSLEKADILELTLQHVQSVKKSDEQKFMEGFEECFSETIRFLEKSKIGSTIVHKLTEHMKQFQQNVELPTSFSQAGVAMPSSVMLVSSNGGGGSTSVTSSSIPSSVEEEPVKLFPIASTKGLVVVEPSHTQFATFALNVPRLRREASFSPPTSSSTTTTTIISRAKKAPSSTHSQSSCLSPSAFSNDSNNNHNTTVVLPPSIVLDGFLRDNGDSSPPSGRTIITEQGGGYPHHHHPGSVESFERVIRPQHHRQHHHHYHHHPSKQIMSTTNMSSPPVQLLDDSTIMLLRPTPRTTDANNAYVLNLSTHTSSTGSSSYNHNYYNMSPGGESRSARQEEGDDEPMDEEFSEPLNLSKHEVMYRLEEDGVWRPW</sequence>
<dbReference type="InterPro" id="IPR050370">
    <property type="entry name" value="HES_HEY"/>
</dbReference>
<dbReference type="InterPro" id="IPR011598">
    <property type="entry name" value="bHLH_dom"/>
</dbReference>
<organism evidence="8 9">
    <name type="scientific">Folsomia candida</name>
    <name type="common">Springtail</name>
    <dbReference type="NCBI Taxonomy" id="158441"/>
    <lineage>
        <taxon>Eukaryota</taxon>
        <taxon>Metazoa</taxon>
        <taxon>Ecdysozoa</taxon>
        <taxon>Arthropoda</taxon>
        <taxon>Hexapoda</taxon>
        <taxon>Collembola</taxon>
        <taxon>Entomobryomorpha</taxon>
        <taxon>Isotomoidea</taxon>
        <taxon>Isotomidae</taxon>
        <taxon>Proisotominae</taxon>
        <taxon>Folsomia</taxon>
    </lineage>
</organism>
<dbReference type="Gene3D" id="4.10.280.10">
    <property type="entry name" value="Helix-loop-helix DNA-binding domain"/>
    <property type="match status" value="1"/>
</dbReference>
<evidence type="ECO:0000313" key="9">
    <source>
        <dbReference type="Proteomes" id="UP000198287"/>
    </source>
</evidence>
<accession>A0A226EN07</accession>
<evidence type="ECO:0000256" key="5">
    <source>
        <dbReference type="ARBA" id="ARBA00023242"/>
    </source>
</evidence>
<dbReference type="PANTHER" id="PTHR10985">
    <property type="entry name" value="BASIC HELIX-LOOP-HELIX TRANSCRIPTION FACTOR, HES-RELATED"/>
    <property type="match status" value="1"/>
</dbReference>
<dbReference type="OrthoDB" id="6085656at2759"/>
<keyword evidence="5" id="KW-0539">Nucleus</keyword>
<dbReference type="SMART" id="SM00511">
    <property type="entry name" value="ORANGE"/>
    <property type="match status" value="1"/>
</dbReference>
<feature type="compositionally biased region" description="Low complexity" evidence="6">
    <location>
        <begin position="376"/>
        <end position="392"/>
    </location>
</feature>
<feature type="compositionally biased region" description="Low complexity" evidence="6">
    <location>
        <begin position="214"/>
        <end position="230"/>
    </location>
</feature>
<dbReference type="InterPro" id="IPR003650">
    <property type="entry name" value="Orange_dom"/>
</dbReference>
<keyword evidence="3" id="KW-0238">DNA-binding</keyword>
<dbReference type="PROSITE" id="PS50888">
    <property type="entry name" value="BHLH"/>
    <property type="match status" value="1"/>
</dbReference>
<dbReference type="InterPro" id="IPR036638">
    <property type="entry name" value="HLH_DNA-bd_sf"/>
</dbReference>
<dbReference type="GO" id="GO:0005634">
    <property type="term" value="C:nucleus"/>
    <property type="evidence" value="ECO:0007669"/>
    <property type="project" value="UniProtKB-SubCell"/>
</dbReference>
<gene>
    <name evidence="8" type="ORF">Fcan01_07819</name>
</gene>
<evidence type="ECO:0000256" key="1">
    <source>
        <dbReference type="ARBA" id="ARBA00004123"/>
    </source>
</evidence>
<dbReference type="AlphaFoldDB" id="A0A226EN07"/>
<feature type="region of interest" description="Disordered" evidence="6">
    <location>
        <begin position="320"/>
        <end position="341"/>
    </location>
</feature>
<dbReference type="SUPFAM" id="SSF47459">
    <property type="entry name" value="HLH, helix-loop-helix DNA-binding domain"/>
    <property type="match status" value="1"/>
</dbReference>
<evidence type="ECO:0000256" key="3">
    <source>
        <dbReference type="ARBA" id="ARBA00023125"/>
    </source>
</evidence>
<feature type="compositionally biased region" description="Polar residues" evidence="6">
    <location>
        <begin position="1"/>
        <end position="24"/>
    </location>
</feature>
<dbReference type="GO" id="GO:0003677">
    <property type="term" value="F:DNA binding"/>
    <property type="evidence" value="ECO:0007669"/>
    <property type="project" value="UniProtKB-KW"/>
</dbReference>
<dbReference type="EMBL" id="LNIX01000003">
    <property type="protein sequence ID" value="OXA58849.1"/>
    <property type="molecule type" value="Genomic_DNA"/>
</dbReference>
<feature type="compositionally biased region" description="Basic residues" evidence="6">
    <location>
        <begin position="320"/>
        <end position="330"/>
    </location>
</feature>
<evidence type="ECO:0000256" key="6">
    <source>
        <dbReference type="SAM" id="MobiDB-lite"/>
    </source>
</evidence>
<reference evidence="8 9" key="1">
    <citation type="submission" date="2015-12" db="EMBL/GenBank/DDBJ databases">
        <title>The genome of Folsomia candida.</title>
        <authorList>
            <person name="Faddeeva A."/>
            <person name="Derks M.F."/>
            <person name="Anvar Y."/>
            <person name="Smit S."/>
            <person name="Van Straalen N."/>
            <person name="Roelofs D."/>
        </authorList>
    </citation>
    <scope>NUCLEOTIDE SEQUENCE [LARGE SCALE GENOMIC DNA]</scope>
    <source>
        <strain evidence="8 9">VU population</strain>
        <tissue evidence="8">Whole body</tissue>
    </source>
</reference>
<dbReference type="Proteomes" id="UP000198287">
    <property type="component" value="Unassembled WGS sequence"/>
</dbReference>
<dbReference type="Pfam" id="PF00010">
    <property type="entry name" value="HLH"/>
    <property type="match status" value="1"/>
</dbReference>
<keyword evidence="4" id="KW-0804">Transcription</keyword>
<feature type="compositionally biased region" description="Polar residues" evidence="6">
    <location>
        <begin position="332"/>
        <end position="341"/>
    </location>
</feature>
<feature type="domain" description="BHLH" evidence="7">
    <location>
        <begin position="26"/>
        <end position="86"/>
    </location>
</feature>
<comment type="subcellular location">
    <subcellularLocation>
        <location evidence="1">Nucleus</location>
    </subcellularLocation>
</comment>
<proteinExistence type="predicted"/>
<feature type="compositionally biased region" description="Acidic residues" evidence="6">
    <location>
        <begin position="404"/>
        <end position="415"/>
    </location>
</feature>
<feature type="region of interest" description="Disordered" evidence="6">
    <location>
        <begin position="1"/>
        <end position="38"/>
    </location>
</feature>
<feature type="region of interest" description="Disordered" evidence="6">
    <location>
        <begin position="376"/>
        <end position="418"/>
    </location>
</feature>
<dbReference type="GO" id="GO:0046983">
    <property type="term" value="F:protein dimerization activity"/>
    <property type="evidence" value="ECO:0007669"/>
    <property type="project" value="InterPro"/>
</dbReference>
<protein>
    <submittedName>
        <fullName evidence="8">Transcription factor HES-4</fullName>
    </submittedName>
</protein>
<feature type="compositionally biased region" description="Polar residues" evidence="6">
    <location>
        <begin position="236"/>
        <end position="259"/>
    </location>
</feature>
<feature type="region of interest" description="Disordered" evidence="6">
    <location>
        <begin position="212"/>
        <end position="259"/>
    </location>
</feature>
<keyword evidence="9" id="KW-1185">Reference proteome</keyword>
<evidence type="ECO:0000259" key="7">
    <source>
        <dbReference type="PROSITE" id="PS50888"/>
    </source>
</evidence>
<feature type="compositionally biased region" description="Polar residues" evidence="6">
    <location>
        <begin position="280"/>
        <end position="291"/>
    </location>
</feature>
<dbReference type="SMART" id="SM00353">
    <property type="entry name" value="HLH"/>
    <property type="match status" value="1"/>
</dbReference>
<evidence type="ECO:0000313" key="8">
    <source>
        <dbReference type="EMBL" id="OXA58849.1"/>
    </source>
</evidence>
<evidence type="ECO:0000256" key="4">
    <source>
        <dbReference type="ARBA" id="ARBA00023163"/>
    </source>
</evidence>
<dbReference type="GO" id="GO:0006355">
    <property type="term" value="P:regulation of DNA-templated transcription"/>
    <property type="evidence" value="ECO:0007669"/>
    <property type="project" value="InterPro"/>
</dbReference>
<evidence type="ECO:0000256" key="2">
    <source>
        <dbReference type="ARBA" id="ARBA00023015"/>
    </source>
</evidence>
<comment type="caution">
    <text evidence="8">The sequence shown here is derived from an EMBL/GenBank/DDBJ whole genome shotgun (WGS) entry which is preliminary data.</text>
</comment>
<name>A0A226EN07_FOLCA</name>
<feature type="region of interest" description="Disordered" evidence="6">
    <location>
        <begin position="274"/>
        <end position="302"/>
    </location>
</feature>
<dbReference type="OMA" id="CKNESYR"/>